<dbReference type="SUPFAM" id="SSF55008">
    <property type="entry name" value="HMA, heavy metal-associated domain"/>
    <property type="match status" value="1"/>
</dbReference>
<name>A0ABW2SW80_9ACTN</name>
<dbReference type="Gene3D" id="3.30.70.100">
    <property type="match status" value="1"/>
</dbReference>
<organism evidence="3 4">
    <name type="scientific">Streptosporangium amethystogenes subsp. fukuiense</name>
    <dbReference type="NCBI Taxonomy" id="698418"/>
    <lineage>
        <taxon>Bacteria</taxon>
        <taxon>Bacillati</taxon>
        <taxon>Actinomycetota</taxon>
        <taxon>Actinomycetes</taxon>
        <taxon>Streptosporangiales</taxon>
        <taxon>Streptosporangiaceae</taxon>
        <taxon>Streptosporangium</taxon>
    </lineage>
</organism>
<reference evidence="4" key="1">
    <citation type="journal article" date="2019" name="Int. J. Syst. Evol. Microbiol.">
        <title>The Global Catalogue of Microorganisms (GCM) 10K type strain sequencing project: providing services to taxonomists for standard genome sequencing and annotation.</title>
        <authorList>
            <consortium name="The Broad Institute Genomics Platform"/>
            <consortium name="The Broad Institute Genome Sequencing Center for Infectious Disease"/>
            <person name="Wu L."/>
            <person name="Ma J."/>
        </authorList>
    </citation>
    <scope>NUCLEOTIDE SEQUENCE [LARGE SCALE GENOMIC DNA]</scope>
    <source>
        <strain evidence="4">JCM 10083</strain>
    </source>
</reference>
<keyword evidence="4" id="KW-1185">Reference proteome</keyword>
<dbReference type="Proteomes" id="UP001596514">
    <property type="component" value="Unassembled WGS sequence"/>
</dbReference>
<protein>
    <submittedName>
        <fullName evidence="3">Heavy-metal-associated domain-containing protein</fullName>
    </submittedName>
</protein>
<dbReference type="EMBL" id="JBHTEE010000001">
    <property type="protein sequence ID" value="MFC7600313.1"/>
    <property type="molecule type" value="Genomic_DNA"/>
</dbReference>
<evidence type="ECO:0000259" key="2">
    <source>
        <dbReference type="PROSITE" id="PS50846"/>
    </source>
</evidence>
<dbReference type="InterPro" id="IPR036163">
    <property type="entry name" value="HMA_dom_sf"/>
</dbReference>
<evidence type="ECO:0000313" key="3">
    <source>
        <dbReference type="EMBL" id="MFC7600313.1"/>
    </source>
</evidence>
<evidence type="ECO:0000313" key="4">
    <source>
        <dbReference type="Proteomes" id="UP001596514"/>
    </source>
</evidence>
<dbReference type="RefSeq" id="WP_343964201.1">
    <property type="nucleotide sequence ID" value="NZ_BAAAGK010000022.1"/>
</dbReference>
<accession>A0ABW2SW80</accession>
<comment type="caution">
    <text evidence="3">The sequence shown here is derived from an EMBL/GenBank/DDBJ whole genome shotgun (WGS) entry which is preliminary data.</text>
</comment>
<dbReference type="PROSITE" id="PS50846">
    <property type="entry name" value="HMA_2"/>
    <property type="match status" value="1"/>
</dbReference>
<dbReference type="InterPro" id="IPR006121">
    <property type="entry name" value="HMA_dom"/>
</dbReference>
<proteinExistence type="predicted"/>
<evidence type="ECO:0000256" key="1">
    <source>
        <dbReference type="SAM" id="MobiDB-lite"/>
    </source>
</evidence>
<sequence>MTDHTDARHGVGKERSTAVLDVSGLRWASEQNIVAACLGRRPGVLEVEVNPVAQTATAVFDPARTCLAELRTWVIECGYHRAGQSVPSHICDPMTEPDPRPPATKVTLPPPTAPPCCRNSTHPVAAPMWTAQREPGPPGTKPT</sequence>
<gene>
    <name evidence="3" type="ORF">ACFQVD_09400</name>
</gene>
<feature type="domain" description="HMA" evidence="2">
    <location>
        <begin position="16"/>
        <end position="82"/>
    </location>
</feature>
<dbReference type="Pfam" id="PF00403">
    <property type="entry name" value="HMA"/>
    <property type="match status" value="1"/>
</dbReference>
<dbReference type="CDD" id="cd00371">
    <property type="entry name" value="HMA"/>
    <property type="match status" value="1"/>
</dbReference>
<feature type="region of interest" description="Disordered" evidence="1">
    <location>
        <begin position="90"/>
        <end position="143"/>
    </location>
</feature>